<evidence type="ECO:0000313" key="3">
    <source>
        <dbReference type="EMBL" id="KAH7947772.1"/>
    </source>
</evidence>
<dbReference type="EMBL" id="JABSTV010001252">
    <property type="protein sequence ID" value="KAH7947772.1"/>
    <property type="molecule type" value="Genomic_DNA"/>
</dbReference>
<feature type="signal peptide" evidence="1">
    <location>
        <begin position="1"/>
        <end position="22"/>
    </location>
</feature>
<dbReference type="Gene3D" id="3.60.10.10">
    <property type="entry name" value="Endonuclease/exonuclease/phosphatase"/>
    <property type="match status" value="1"/>
</dbReference>
<keyword evidence="1" id="KW-0732">Signal</keyword>
<evidence type="ECO:0000313" key="4">
    <source>
        <dbReference type="Proteomes" id="UP000821837"/>
    </source>
</evidence>
<reference evidence="3" key="1">
    <citation type="journal article" date="2020" name="Cell">
        <title>Large-Scale Comparative Analyses of Tick Genomes Elucidate Their Genetic Diversity and Vector Capacities.</title>
        <authorList>
            <consortium name="Tick Genome and Microbiome Consortium (TIGMIC)"/>
            <person name="Jia N."/>
            <person name="Wang J."/>
            <person name="Shi W."/>
            <person name="Du L."/>
            <person name="Sun Y."/>
            <person name="Zhan W."/>
            <person name="Jiang J.F."/>
            <person name="Wang Q."/>
            <person name="Zhang B."/>
            <person name="Ji P."/>
            <person name="Bell-Sakyi L."/>
            <person name="Cui X.M."/>
            <person name="Yuan T.T."/>
            <person name="Jiang B.G."/>
            <person name="Yang W.F."/>
            <person name="Lam T.T."/>
            <person name="Chang Q.C."/>
            <person name="Ding S.J."/>
            <person name="Wang X.J."/>
            <person name="Zhu J.G."/>
            <person name="Ruan X.D."/>
            <person name="Zhao L."/>
            <person name="Wei J.T."/>
            <person name="Ye R.Z."/>
            <person name="Que T.C."/>
            <person name="Du C.H."/>
            <person name="Zhou Y.H."/>
            <person name="Cheng J.X."/>
            <person name="Dai P.F."/>
            <person name="Guo W.B."/>
            <person name="Han X.H."/>
            <person name="Huang E.J."/>
            <person name="Li L.F."/>
            <person name="Wei W."/>
            <person name="Gao Y.C."/>
            <person name="Liu J.Z."/>
            <person name="Shao H.Z."/>
            <person name="Wang X."/>
            <person name="Wang C.C."/>
            <person name="Yang T.C."/>
            <person name="Huo Q.B."/>
            <person name="Li W."/>
            <person name="Chen H.Y."/>
            <person name="Chen S.E."/>
            <person name="Zhou L.G."/>
            <person name="Ni X.B."/>
            <person name="Tian J.H."/>
            <person name="Sheng Y."/>
            <person name="Liu T."/>
            <person name="Pan Y.S."/>
            <person name="Xia L.Y."/>
            <person name="Li J."/>
            <person name="Zhao F."/>
            <person name="Cao W.C."/>
        </authorList>
    </citation>
    <scope>NUCLEOTIDE SEQUENCE</scope>
    <source>
        <strain evidence="3">Rsan-2018</strain>
    </source>
</reference>
<evidence type="ECO:0000259" key="2">
    <source>
        <dbReference type="Pfam" id="PF03372"/>
    </source>
</evidence>
<dbReference type="InterPro" id="IPR005135">
    <property type="entry name" value="Endo/exonuclease/phosphatase"/>
</dbReference>
<dbReference type="VEuPathDB" id="VectorBase:RSAN_044438"/>
<keyword evidence="4" id="KW-1185">Reference proteome</keyword>
<dbReference type="Proteomes" id="UP000821837">
    <property type="component" value="Chromosome 6"/>
</dbReference>
<feature type="domain" description="Endonuclease/exonuclease/phosphatase" evidence="2">
    <location>
        <begin position="66"/>
        <end position="296"/>
    </location>
</feature>
<dbReference type="InterPro" id="IPR036691">
    <property type="entry name" value="Endo/exonu/phosph_ase_sf"/>
</dbReference>
<evidence type="ECO:0000256" key="1">
    <source>
        <dbReference type="SAM" id="SignalP"/>
    </source>
</evidence>
<dbReference type="GO" id="GO:0003824">
    <property type="term" value="F:catalytic activity"/>
    <property type="evidence" value="ECO:0007669"/>
    <property type="project" value="InterPro"/>
</dbReference>
<protein>
    <recommendedName>
        <fullName evidence="2">Endonuclease/exonuclease/phosphatase domain-containing protein</fullName>
    </recommendedName>
</protein>
<accession>A0A9D4PQ65</accession>
<sequence length="557" mass="62354">MAALSLTLVSVLLAPFDAAGCAAPVGRRYGRYLFESSDRYLSALRDQQLRRVCEGGCREFTLALLNVRSLSAHALDVAKDPVLSRVDLLCLTETWNRSSGDCAADVALSGYDRLEEPPVDPDWQWAGCNRTGDSRKGGGVGVLWRSNTAWVPMKGPCDEHIWVTGSILGESVLFGVVCLTVTSGPHDGNDKVLQCIVEDVKRWRTDREVLLMGDFNGHIPATDRYLDYNGELLLRCAEQLSLEIVNLRNDCGGCFTWCARSSRSTIDYALVTAKLAARIAQVHIDEDGQFSLGSDHNRIRLSFSKGGFRTGCRSPPPRRGMYLPSKSVERVAEDFENCPQRRKSHTYSEFVGALDAVMRTLMVQERRRGHRPQNPWWDREVEVAWKERRQANREHRRTVKGPDTEVCAEKWAVYLDQKHKVQALVQCKIADYNLRLIQSIRQEGRSAAHKFWTYVRSLDRAAPPPPPLVDAATGQPVTEPGEYITQHFSSRIFGASGLTTTTPLTEEEAASPNTEQRWGFKCSRKMAAVTVGVDDTWWQSRKGGFPSGGQRYDGLKT</sequence>
<dbReference type="SUPFAM" id="SSF56219">
    <property type="entry name" value="DNase I-like"/>
    <property type="match status" value="1"/>
</dbReference>
<proteinExistence type="predicted"/>
<reference evidence="3" key="2">
    <citation type="submission" date="2021-09" db="EMBL/GenBank/DDBJ databases">
        <authorList>
            <person name="Jia N."/>
            <person name="Wang J."/>
            <person name="Shi W."/>
            <person name="Du L."/>
            <person name="Sun Y."/>
            <person name="Zhan W."/>
            <person name="Jiang J."/>
            <person name="Wang Q."/>
            <person name="Zhang B."/>
            <person name="Ji P."/>
            <person name="Sakyi L.B."/>
            <person name="Cui X."/>
            <person name="Yuan T."/>
            <person name="Jiang B."/>
            <person name="Yang W."/>
            <person name="Lam T.T.-Y."/>
            <person name="Chang Q."/>
            <person name="Ding S."/>
            <person name="Wang X."/>
            <person name="Zhu J."/>
            <person name="Ruan X."/>
            <person name="Zhao L."/>
            <person name="Wei J."/>
            <person name="Que T."/>
            <person name="Du C."/>
            <person name="Cheng J."/>
            <person name="Dai P."/>
            <person name="Han X."/>
            <person name="Huang E."/>
            <person name="Gao Y."/>
            <person name="Liu J."/>
            <person name="Shao H."/>
            <person name="Ye R."/>
            <person name="Li L."/>
            <person name="Wei W."/>
            <person name="Wang X."/>
            <person name="Wang C."/>
            <person name="Huo Q."/>
            <person name="Li W."/>
            <person name="Guo W."/>
            <person name="Chen H."/>
            <person name="Chen S."/>
            <person name="Zhou L."/>
            <person name="Zhou L."/>
            <person name="Ni X."/>
            <person name="Tian J."/>
            <person name="Zhou Y."/>
            <person name="Sheng Y."/>
            <person name="Liu T."/>
            <person name="Pan Y."/>
            <person name="Xia L."/>
            <person name="Li J."/>
            <person name="Zhao F."/>
            <person name="Cao W."/>
        </authorList>
    </citation>
    <scope>NUCLEOTIDE SEQUENCE</scope>
    <source>
        <strain evidence="3">Rsan-2018</strain>
        <tissue evidence="3">Larvae</tissue>
    </source>
</reference>
<feature type="chain" id="PRO_5039719468" description="Endonuclease/exonuclease/phosphatase domain-containing protein" evidence="1">
    <location>
        <begin position="23"/>
        <end position="557"/>
    </location>
</feature>
<organism evidence="3 4">
    <name type="scientific">Rhipicephalus sanguineus</name>
    <name type="common">Brown dog tick</name>
    <name type="synonym">Ixodes sanguineus</name>
    <dbReference type="NCBI Taxonomy" id="34632"/>
    <lineage>
        <taxon>Eukaryota</taxon>
        <taxon>Metazoa</taxon>
        <taxon>Ecdysozoa</taxon>
        <taxon>Arthropoda</taxon>
        <taxon>Chelicerata</taxon>
        <taxon>Arachnida</taxon>
        <taxon>Acari</taxon>
        <taxon>Parasitiformes</taxon>
        <taxon>Ixodida</taxon>
        <taxon>Ixodoidea</taxon>
        <taxon>Ixodidae</taxon>
        <taxon>Rhipicephalinae</taxon>
        <taxon>Rhipicephalus</taxon>
        <taxon>Rhipicephalus</taxon>
    </lineage>
</organism>
<dbReference type="Pfam" id="PF03372">
    <property type="entry name" value="Exo_endo_phos"/>
    <property type="match status" value="1"/>
</dbReference>
<gene>
    <name evidence="3" type="ORF">HPB52_015735</name>
</gene>
<dbReference type="AlphaFoldDB" id="A0A9D4PQ65"/>
<comment type="caution">
    <text evidence="3">The sequence shown here is derived from an EMBL/GenBank/DDBJ whole genome shotgun (WGS) entry which is preliminary data.</text>
</comment>
<name>A0A9D4PQ65_RHISA</name>